<evidence type="ECO:0000256" key="3">
    <source>
        <dbReference type="SAM" id="Phobius"/>
    </source>
</evidence>
<feature type="region of interest" description="Disordered" evidence="2">
    <location>
        <begin position="633"/>
        <end position="660"/>
    </location>
</feature>
<dbReference type="InterPro" id="IPR027381">
    <property type="entry name" value="LytR/CpsA/Psr_C"/>
</dbReference>
<feature type="compositionally biased region" description="Basic and acidic residues" evidence="2">
    <location>
        <begin position="48"/>
        <end position="60"/>
    </location>
</feature>
<organism evidence="6 7">
    <name type="scientific">Streptomyces cavernicola</name>
    <dbReference type="NCBI Taxonomy" id="3043613"/>
    <lineage>
        <taxon>Bacteria</taxon>
        <taxon>Bacillati</taxon>
        <taxon>Actinomycetota</taxon>
        <taxon>Actinomycetes</taxon>
        <taxon>Kitasatosporales</taxon>
        <taxon>Streptomycetaceae</taxon>
        <taxon>Streptomyces</taxon>
    </lineage>
</organism>
<feature type="region of interest" description="Disordered" evidence="2">
    <location>
        <begin position="292"/>
        <end position="332"/>
    </location>
</feature>
<dbReference type="InterPro" id="IPR050922">
    <property type="entry name" value="LytR/CpsA/Psr_CW_biosynth"/>
</dbReference>
<evidence type="ECO:0000259" key="4">
    <source>
        <dbReference type="Pfam" id="PF03816"/>
    </source>
</evidence>
<protein>
    <submittedName>
        <fullName evidence="6">LCP family protein</fullName>
    </submittedName>
</protein>
<feature type="region of interest" description="Disordered" evidence="2">
    <location>
        <begin position="1"/>
        <end position="192"/>
    </location>
</feature>
<dbReference type="Gene3D" id="3.30.70.2390">
    <property type="match status" value="1"/>
</dbReference>
<dbReference type="PANTHER" id="PTHR33392">
    <property type="entry name" value="POLYISOPRENYL-TEICHOIC ACID--PEPTIDOGLYCAN TEICHOIC ACID TRANSFERASE TAGU"/>
    <property type="match status" value="1"/>
</dbReference>
<dbReference type="RefSeq" id="WP_282546972.1">
    <property type="nucleotide sequence ID" value="NZ_JASCIQ010000059.1"/>
</dbReference>
<feature type="compositionally biased region" description="Basic and acidic residues" evidence="2">
    <location>
        <begin position="150"/>
        <end position="161"/>
    </location>
</feature>
<dbReference type="PANTHER" id="PTHR33392:SF6">
    <property type="entry name" value="POLYISOPRENYL-TEICHOIC ACID--PEPTIDOGLYCAN TEICHOIC ACID TRANSFERASE TAGU"/>
    <property type="match status" value="1"/>
</dbReference>
<feature type="compositionally biased region" description="Basic residues" evidence="2">
    <location>
        <begin position="178"/>
        <end position="191"/>
    </location>
</feature>
<feature type="compositionally biased region" description="Gly residues" evidence="2">
    <location>
        <begin position="106"/>
        <end position="136"/>
    </location>
</feature>
<feature type="compositionally biased region" description="Polar residues" evidence="2">
    <location>
        <begin position="312"/>
        <end position="332"/>
    </location>
</feature>
<evidence type="ECO:0000256" key="2">
    <source>
        <dbReference type="SAM" id="MobiDB-lite"/>
    </source>
</evidence>
<proteinExistence type="inferred from homology"/>
<feature type="compositionally biased region" description="Basic and acidic residues" evidence="2">
    <location>
        <begin position="649"/>
        <end position="660"/>
    </location>
</feature>
<dbReference type="Proteomes" id="UP001223978">
    <property type="component" value="Unassembled WGS sequence"/>
</dbReference>
<evidence type="ECO:0000259" key="5">
    <source>
        <dbReference type="Pfam" id="PF13399"/>
    </source>
</evidence>
<dbReference type="Pfam" id="PF03816">
    <property type="entry name" value="LytR_cpsA_psr"/>
    <property type="match status" value="1"/>
</dbReference>
<comment type="caution">
    <text evidence="6">The sequence shown here is derived from an EMBL/GenBank/DDBJ whole genome shotgun (WGS) entry which is preliminary data.</text>
</comment>
<dbReference type="Pfam" id="PF13399">
    <property type="entry name" value="LytR_C"/>
    <property type="match status" value="1"/>
</dbReference>
<feature type="domain" description="Cell envelope-related transcriptional attenuator" evidence="4">
    <location>
        <begin position="267"/>
        <end position="430"/>
    </location>
</feature>
<keyword evidence="3" id="KW-1133">Transmembrane helix</keyword>
<feature type="compositionally biased region" description="Basic and acidic residues" evidence="2">
    <location>
        <begin position="1"/>
        <end position="11"/>
    </location>
</feature>
<keyword evidence="3" id="KW-0812">Transmembrane</keyword>
<reference evidence="6 7" key="1">
    <citation type="submission" date="2023-05" db="EMBL/GenBank/DDBJ databases">
        <title>Draft genome sequence of Streptomyces sp. B-S-A6 isolated from a cave soil in Thailand.</title>
        <authorList>
            <person name="Chamroensaksri N."/>
            <person name="Muangham S."/>
        </authorList>
    </citation>
    <scope>NUCLEOTIDE SEQUENCE [LARGE SCALE GENOMIC DNA]</scope>
    <source>
        <strain evidence="6 7">B-S-A6</strain>
    </source>
</reference>
<keyword evidence="3" id="KW-0472">Membrane</keyword>
<dbReference type="EMBL" id="JASCIQ010000059">
    <property type="protein sequence ID" value="MDI3409081.1"/>
    <property type="molecule type" value="Genomic_DNA"/>
</dbReference>
<sequence>MDAQGRGRADNIDPADQWVLNPQTGDYELRLSPSAGQSSGIPSPRRSPNAERPEAGERPRFSAPTRRFPAASGPIGPAGPSGPSGPTGPFGPSGPVGPNGPNGPDVTGGRGRPNGPGAPGGPSGIGGPAGPSGPAGPGRRRSQAAEEPEESSRESSHEVPGPRRRRGRPEDSAPPSTGRRRPKPKKSKGQKALKWGGGTLALLLLAAGTGGYLYWQHLNDNITAVDDDGAGTGGFSKDRPINVLLIGTDKRTGKGNAGYGDSGSAGHADTTILLHVSKDRTNTTALSIPRDMITDIPDCPTTQSDGSKKTIPGTSQTRFNESLGQSGRSPSCTMRTVTEITGIKIDHFMVADFNAVKTLSTAVGGVPICLAKDINDPKSHLNLPKGPHNVKGDDALAFVRTRHAVGFGGDLDRIKLQQQFLTSLMRKMKSNDTLTSPSKMLDLAEAATKALTVDSKISDLNKLKDLGMELSKADLENISFVTAPVVDNTDGATVLLDDPKAKPLFAMLRADKSLTEVKKEKKEKQDALLKGPKSEASEVRVNIYNGSETAGAAQSTVTWLQTDEGVLKSSQLGNAPKPQAKTTLEYDRDQADQARRLADIMGLPASAMKPGKSEQNSQGLPAMKLVLGDDFQEAGTPISAPSKAPEGIQKVEADKPVCAK</sequence>
<dbReference type="InterPro" id="IPR004474">
    <property type="entry name" value="LytR_CpsA_psr"/>
</dbReference>
<comment type="similarity">
    <text evidence="1">Belongs to the LytR/CpsA/Psr (LCP) family.</text>
</comment>
<feature type="domain" description="LytR/CpsA/Psr regulator C-terminal" evidence="5">
    <location>
        <begin position="538"/>
        <end position="631"/>
    </location>
</feature>
<evidence type="ECO:0000313" key="6">
    <source>
        <dbReference type="EMBL" id="MDI3409081.1"/>
    </source>
</evidence>
<accession>A0ABT6SLL2</accession>
<gene>
    <name evidence="6" type="ORF">QIS96_35350</name>
</gene>
<name>A0ABT6SLL2_9ACTN</name>
<evidence type="ECO:0000313" key="7">
    <source>
        <dbReference type="Proteomes" id="UP001223978"/>
    </source>
</evidence>
<dbReference type="NCBIfam" id="TIGR00350">
    <property type="entry name" value="lytR_cpsA_psr"/>
    <property type="match status" value="1"/>
</dbReference>
<keyword evidence="7" id="KW-1185">Reference proteome</keyword>
<dbReference type="Gene3D" id="3.40.630.190">
    <property type="entry name" value="LCP protein"/>
    <property type="match status" value="1"/>
</dbReference>
<feature type="transmembrane region" description="Helical" evidence="3">
    <location>
        <begin position="192"/>
        <end position="215"/>
    </location>
</feature>
<evidence type="ECO:0000256" key="1">
    <source>
        <dbReference type="ARBA" id="ARBA00006068"/>
    </source>
</evidence>